<reference evidence="1 2" key="2">
    <citation type="journal article" date="2022" name="Mol. Ecol. Resour.">
        <title>The genomes of chicory, endive, great burdock and yacon provide insights into Asteraceae paleo-polyploidization history and plant inulin production.</title>
        <authorList>
            <person name="Fan W."/>
            <person name="Wang S."/>
            <person name="Wang H."/>
            <person name="Wang A."/>
            <person name="Jiang F."/>
            <person name="Liu H."/>
            <person name="Zhao H."/>
            <person name="Xu D."/>
            <person name="Zhang Y."/>
        </authorList>
    </citation>
    <scope>NUCLEOTIDE SEQUENCE [LARGE SCALE GENOMIC DNA]</scope>
    <source>
        <strain evidence="2">cv. Punajuju</strain>
        <tissue evidence="1">Leaves</tissue>
    </source>
</reference>
<keyword evidence="2" id="KW-1185">Reference proteome</keyword>
<evidence type="ECO:0000313" key="2">
    <source>
        <dbReference type="Proteomes" id="UP001055811"/>
    </source>
</evidence>
<gene>
    <name evidence="1" type="ORF">L2E82_29982</name>
</gene>
<proteinExistence type="predicted"/>
<dbReference type="EMBL" id="CM042013">
    <property type="protein sequence ID" value="KAI3739573.1"/>
    <property type="molecule type" value="Genomic_DNA"/>
</dbReference>
<comment type="caution">
    <text evidence="1">The sequence shown here is derived from an EMBL/GenBank/DDBJ whole genome shotgun (WGS) entry which is preliminary data.</text>
</comment>
<evidence type="ECO:0000313" key="1">
    <source>
        <dbReference type="EMBL" id="KAI3739573.1"/>
    </source>
</evidence>
<reference evidence="2" key="1">
    <citation type="journal article" date="2022" name="Mol. Ecol. Resour.">
        <title>The genomes of chicory, endive, great burdock and yacon provide insights into Asteraceae palaeo-polyploidization history and plant inulin production.</title>
        <authorList>
            <person name="Fan W."/>
            <person name="Wang S."/>
            <person name="Wang H."/>
            <person name="Wang A."/>
            <person name="Jiang F."/>
            <person name="Liu H."/>
            <person name="Zhao H."/>
            <person name="Xu D."/>
            <person name="Zhang Y."/>
        </authorList>
    </citation>
    <scope>NUCLEOTIDE SEQUENCE [LARGE SCALE GENOMIC DNA]</scope>
    <source>
        <strain evidence="2">cv. Punajuju</strain>
    </source>
</reference>
<accession>A0ACB9CZF1</accession>
<dbReference type="Proteomes" id="UP001055811">
    <property type="component" value="Linkage Group LG05"/>
</dbReference>
<protein>
    <submittedName>
        <fullName evidence="1">Uncharacterized protein</fullName>
    </submittedName>
</protein>
<organism evidence="1 2">
    <name type="scientific">Cichorium intybus</name>
    <name type="common">Chicory</name>
    <dbReference type="NCBI Taxonomy" id="13427"/>
    <lineage>
        <taxon>Eukaryota</taxon>
        <taxon>Viridiplantae</taxon>
        <taxon>Streptophyta</taxon>
        <taxon>Embryophyta</taxon>
        <taxon>Tracheophyta</taxon>
        <taxon>Spermatophyta</taxon>
        <taxon>Magnoliopsida</taxon>
        <taxon>eudicotyledons</taxon>
        <taxon>Gunneridae</taxon>
        <taxon>Pentapetalae</taxon>
        <taxon>asterids</taxon>
        <taxon>campanulids</taxon>
        <taxon>Asterales</taxon>
        <taxon>Asteraceae</taxon>
        <taxon>Cichorioideae</taxon>
        <taxon>Cichorieae</taxon>
        <taxon>Cichoriinae</taxon>
        <taxon>Cichorium</taxon>
    </lineage>
</organism>
<name>A0ACB9CZF1_CICIN</name>
<sequence>MKSHDRSDDLLPLDEEHVKIKPDLEFFSMYALISGIFLSLLSPPPETYFSKSITSNLHLTCLIVVFSYSDANVVVDGCIATQKEWLGDCSYLVFVYAIKFVHSII</sequence>